<proteinExistence type="predicted"/>
<reference evidence="2" key="1">
    <citation type="submission" date="2018-04" db="EMBL/GenBank/DDBJ databases">
        <title>Complete genome of Antarctic heterotrophic bacterium Hymenobacter nivis.</title>
        <authorList>
            <person name="Terashima M."/>
        </authorList>
    </citation>
    <scope>NUCLEOTIDE SEQUENCE [LARGE SCALE GENOMIC DNA]</scope>
    <source>
        <strain evidence="2">NBRC 111535</strain>
    </source>
</reference>
<keyword evidence="2" id="KW-1185">Reference proteome</keyword>
<protein>
    <submittedName>
        <fullName evidence="1">Uncharacterized protein</fullName>
    </submittedName>
</protein>
<accession>A0A2Z3GD13</accession>
<sequence>MGFWHEVIVAQNTGPDEERHQRQVLAGDKWKNARALAVILPTMACVRQAMMRATPSVEGQQQQAQRYAAPAPAEVFDEARTGYGCF</sequence>
<evidence type="ECO:0000313" key="2">
    <source>
        <dbReference type="Proteomes" id="UP000245999"/>
    </source>
</evidence>
<organism evidence="1 2">
    <name type="scientific">Hymenobacter nivis</name>
    <dbReference type="NCBI Taxonomy" id="1850093"/>
    <lineage>
        <taxon>Bacteria</taxon>
        <taxon>Pseudomonadati</taxon>
        <taxon>Bacteroidota</taxon>
        <taxon>Cytophagia</taxon>
        <taxon>Cytophagales</taxon>
        <taxon>Hymenobacteraceae</taxon>
        <taxon>Hymenobacter</taxon>
    </lineage>
</organism>
<dbReference type="AlphaFoldDB" id="A0A2Z3GD13"/>
<dbReference type="EMBL" id="CP029145">
    <property type="protein sequence ID" value="AWM31313.1"/>
    <property type="molecule type" value="Genomic_DNA"/>
</dbReference>
<dbReference type="Proteomes" id="UP000245999">
    <property type="component" value="Chromosome"/>
</dbReference>
<evidence type="ECO:0000313" key="1">
    <source>
        <dbReference type="EMBL" id="AWM31313.1"/>
    </source>
</evidence>
<dbReference type="KEGG" id="hnv:DDQ68_00040"/>
<name>A0A2Z3GD13_9BACT</name>
<gene>
    <name evidence="1" type="ORF">DDQ68_00040</name>
</gene>